<dbReference type="GeneID" id="183412"/>
<dbReference type="WormBase" id="C43D7.7">
    <property type="protein sequence ID" value="CE18551"/>
    <property type="gene ID" value="WBGene00008069"/>
</dbReference>
<proteinExistence type="predicted"/>
<dbReference type="UCSC" id="C43D7.7">
    <property type="organism name" value="c. elegans"/>
</dbReference>
<sequence length="99" mass="11220">MELEGCSDRLLVSNCLNDNAIDNRKAFLFSDCTFNISQVAQLNLDSFDLSLHKYESLVLRIIAGHQAEIEKLQKQLAEAEAKTNGCFPIGRILKRIFNF</sequence>
<dbReference type="AGR" id="WB:WBGene00008069"/>
<evidence type="ECO:0000313" key="2">
    <source>
        <dbReference type="Proteomes" id="UP000001940"/>
    </source>
</evidence>
<dbReference type="PaxDb" id="6239-C43D7.7"/>
<dbReference type="EMBL" id="BX284605">
    <property type="protein sequence ID" value="CAB03960.1"/>
    <property type="molecule type" value="Genomic_DNA"/>
</dbReference>
<evidence type="ECO:0000313" key="3">
    <source>
        <dbReference type="WormBase" id="C43D7.7"/>
    </source>
</evidence>
<evidence type="ECO:0000313" key="1">
    <source>
        <dbReference type="EMBL" id="CAB03960.1"/>
    </source>
</evidence>
<dbReference type="PIR" id="T19904">
    <property type="entry name" value="T19904"/>
</dbReference>
<organism evidence="1 2">
    <name type="scientific">Caenorhabditis elegans</name>
    <dbReference type="NCBI Taxonomy" id="6239"/>
    <lineage>
        <taxon>Eukaryota</taxon>
        <taxon>Metazoa</taxon>
        <taxon>Ecdysozoa</taxon>
        <taxon>Nematoda</taxon>
        <taxon>Chromadorea</taxon>
        <taxon>Rhabditida</taxon>
        <taxon>Rhabditina</taxon>
        <taxon>Rhabditomorpha</taxon>
        <taxon>Rhabditoidea</taxon>
        <taxon>Rhabditidae</taxon>
        <taxon>Peloderinae</taxon>
        <taxon>Caenorhabditis</taxon>
    </lineage>
</organism>
<dbReference type="Proteomes" id="UP000001940">
    <property type="component" value="Chromosome V"/>
</dbReference>
<dbReference type="AlphaFoldDB" id="Q9XVC0"/>
<protein>
    <submittedName>
        <fullName evidence="1">Uncharacterized protein</fullName>
    </submittedName>
</protein>
<dbReference type="SMR" id="Q9XVC0"/>
<dbReference type="RefSeq" id="NP_507763.1">
    <property type="nucleotide sequence ID" value="NM_075362.2"/>
</dbReference>
<keyword evidence="2" id="KW-1185">Reference proteome</keyword>
<dbReference type="CTD" id="183412"/>
<gene>
    <name evidence="1 3" type="ORF">C43D7.7</name>
    <name evidence="1" type="ORF">CELE_C43D7.7</name>
</gene>
<dbReference type="PhylomeDB" id="Q9XVC0"/>
<name>Q9XVC0_CAEEL</name>
<reference evidence="1 2" key="1">
    <citation type="journal article" date="1998" name="Science">
        <title>Genome sequence of the nematode C. elegans: a platform for investigating biology.</title>
        <authorList>
            <consortium name="The C. elegans sequencing consortium"/>
            <person name="Sulson J.E."/>
            <person name="Waterston R."/>
        </authorList>
    </citation>
    <scope>NUCLEOTIDE SEQUENCE [LARGE SCALE GENOMIC DNA]</scope>
    <source>
        <strain evidence="1 2">Bristol N2</strain>
    </source>
</reference>
<dbReference type="HOGENOM" id="CLU_2322509_0_0_1"/>
<dbReference type="STRING" id="6239.C43D7.7.1"/>
<dbReference type="InParanoid" id="Q9XVC0"/>
<dbReference type="Bgee" id="WBGene00008069">
    <property type="expression patterns" value="Expressed in material anatomical entity and 2 other cell types or tissues"/>
</dbReference>
<accession>Q9XVC0</accession>
<dbReference type="KEGG" id="cel:CELE_C43D7.7"/>